<sequence>MAQDFWKLQKLLFLNGGPKASCDLVSLAACAPNPGVLFFLSVLPLRFAPTLPATVQVPERAGMLPLSTPTAIPSAPTPGLMETSSTLPSPACCPRLHFTSLSRASETLKCFPCRPPRPAPPDFPPACHPQSPPPPPLSTEGAGLSLDHFSSPSVPTQVTSSTFRTLNAT</sequence>
<dbReference type="OrthoDB" id="10569972at2759"/>
<protein>
    <submittedName>
        <fullName evidence="3">Pistil-specific extensin-like protein</fullName>
    </submittedName>
</protein>
<evidence type="ECO:0000313" key="2">
    <source>
        <dbReference type="Proteomes" id="UP000248482"/>
    </source>
</evidence>
<evidence type="ECO:0000313" key="3">
    <source>
        <dbReference type="RefSeq" id="XP_022363046.1"/>
    </source>
</evidence>
<evidence type="ECO:0000256" key="1">
    <source>
        <dbReference type="SAM" id="MobiDB-lite"/>
    </source>
</evidence>
<name>A0A2Y9JQV4_ENHLU</name>
<feature type="compositionally biased region" description="Pro residues" evidence="1">
    <location>
        <begin position="122"/>
        <end position="137"/>
    </location>
</feature>
<feature type="compositionally biased region" description="Low complexity" evidence="1">
    <location>
        <begin position="150"/>
        <end position="162"/>
    </location>
</feature>
<accession>A0A2Y9JQV4</accession>
<dbReference type="KEGG" id="elk:111150021"/>
<dbReference type="GeneID" id="111150021"/>
<organism evidence="2 3">
    <name type="scientific">Enhydra lutris kenyoni</name>
    <name type="common">northern sea otter</name>
    <dbReference type="NCBI Taxonomy" id="391180"/>
    <lineage>
        <taxon>Eukaryota</taxon>
        <taxon>Metazoa</taxon>
        <taxon>Chordata</taxon>
        <taxon>Craniata</taxon>
        <taxon>Vertebrata</taxon>
        <taxon>Euteleostomi</taxon>
        <taxon>Mammalia</taxon>
        <taxon>Eutheria</taxon>
        <taxon>Laurasiatheria</taxon>
        <taxon>Carnivora</taxon>
        <taxon>Caniformia</taxon>
        <taxon>Musteloidea</taxon>
        <taxon>Mustelidae</taxon>
        <taxon>Lutrinae</taxon>
        <taxon>Enhydra</taxon>
    </lineage>
</organism>
<proteinExistence type="predicted"/>
<gene>
    <name evidence="3" type="primary">LOC111150021</name>
</gene>
<dbReference type="AlphaFoldDB" id="A0A2Y9JQV4"/>
<keyword evidence="2" id="KW-1185">Reference proteome</keyword>
<dbReference type="Proteomes" id="UP000248482">
    <property type="component" value="Unplaced"/>
</dbReference>
<feature type="region of interest" description="Disordered" evidence="1">
    <location>
        <begin position="122"/>
        <end position="169"/>
    </location>
</feature>
<reference evidence="3" key="1">
    <citation type="submission" date="2025-08" db="UniProtKB">
        <authorList>
            <consortium name="RefSeq"/>
        </authorList>
    </citation>
    <scope>IDENTIFICATION</scope>
    <source>
        <tissue evidence="3">Blood</tissue>
    </source>
</reference>
<dbReference type="RefSeq" id="XP_022363046.1">
    <property type="nucleotide sequence ID" value="XM_022507338.1"/>
</dbReference>